<evidence type="ECO:0000313" key="4">
    <source>
        <dbReference type="Proteomes" id="UP000196531"/>
    </source>
</evidence>
<evidence type="ECO:0000313" key="3">
    <source>
        <dbReference type="EMBL" id="OUR97370.1"/>
    </source>
</evidence>
<feature type="signal peptide" evidence="1">
    <location>
        <begin position="1"/>
        <end position="19"/>
    </location>
</feature>
<dbReference type="Proteomes" id="UP000196531">
    <property type="component" value="Unassembled WGS sequence"/>
</dbReference>
<dbReference type="EMBL" id="MAAO01000006">
    <property type="protein sequence ID" value="OUR97369.1"/>
    <property type="molecule type" value="Genomic_DNA"/>
</dbReference>
<keyword evidence="1" id="KW-0732">Signal</keyword>
<protein>
    <submittedName>
        <fullName evidence="2">Uncharacterized protein</fullName>
    </submittedName>
</protein>
<feature type="chain" id="PRO_5014549402" evidence="1">
    <location>
        <begin position="20"/>
        <end position="164"/>
    </location>
</feature>
<gene>
    <name evidence="2" type="ORF">A9Q84_13675</name>
    <name evidence="3" type="ORF">A9Q84_13680</name>
</gene>
<name>A0A1Y5FEF9_9BACT</name>
<accession>A0A1Y5FEF9</accession>
<reference evidence="4" key="2">
    <citation type="journal article" date="2017" name="Proc. Natl. Acad. Sci. U.S.A.">
        <title>Simulation of Deepwater Horizon oil plume reveals substrate specialization within a complex community of hydrocarbon-degraders.</title>
        <authorList>
            <person name="Hu P."/>
            <person name="Dubinsky E.A."/>
            <person name="Probst A.J."/>
            <person name="Wang J."/>
            <person name="Sieber C.M.K."/>
            <person name="Tom L.M."/>
            <person name="Gardinali P."/>
            <person name="Banfield J.F."/>
            <person name="Atlas R.M."/>
            <person name="Andersen G.L."/>
        </authorList>
    </citation>
    <scope>NUCLEOTIDE SEQUENCE [LARGE SCALE GENOMIC DNA]</scope>
</reference>
<evidence type="ECO:0000313" key="2">
    <source>
        <dbReference type="EMBL" id="OUR97369.1"/>
    </source>
</evidence>
<proteinExistence type="predicted"/>
<dbReference type="EMBL" id="MAAO01000006">
    <property type="protein sequence ID" value="OUR97370.1"/>
    <property type="molecule type" value="Genomic_DNA"/>
</dbReference>
<organism evidence="2 4">
    <name type="scientific">Halobacteriovorax marinus</name>
    <dbReference type="NCBI Taxonomy" id="97084"/>
    <lineage>
        <taxon>Bacteria</taxon>
        <taxon>Pseudomonadati</taxon>
        <taxon>Bdellovibrionota</taxon>
        <taxon>Bacteriovoracia</taxon>
        <taxon>Bacteriovoracales</taxon>
        <taxon>Halobacteriovoraceae</taxon>
        <taxon>Halobacteriovorax</taxon>
    </lineage>
</organism>
<sequence length="164" mass="18684">MIKIAITSFIFLFTINSYAASFHENLVKFSSDCDKGMTSSCMKYTDLLEDSGNLEESINVSKKVCRINYQDLCSITIYRMMDQGSFESAKSFANEVLKKNKNRGYVGLAAINFRELIIALRQNTSKLKIQQILRDQASLDRKSCSFGNSGDCQRYEQMKTLTFL</sequence>
<evidence type="ECO:0000256" key="1">
    <source>
        <dbReference type="SAM" id="SignalP"/>
    </source>
</evidence>
<comment type="caution">
    <text evidence="2">The sequence shown here is derived from an EMBL/GenBank/DDBJ whole genome shotgun (WGS) entry which is preliminary data.</text>
</comment>
<dbReference type="AlphaFoldDB" id="A0A1Y5FEF9"/>
<reference evidence="2" key="1">
    <citation type="journal article" date="2017" name="Proc. Natl. Acad. Sci. U.S.A.">
        <title>Simulation of Deepwater Horizon oil plume reveals substrate specialization within a complex community of hydrocarbon degraders.</title>
        <authorList>
            <person name="Hu P."/>
            <person name="Dubinsky E.A."/>
            <person name="Probst A.J."/>
            <person name="Wang J."/>
            <person name="Sieber C.M.K."/>
            <person name="Tom L.M."/>
            <person name="Gardinali P."/>
            <person name="Banfield J.F."/>
            <person name="Atlas R.M."/>
            <person name="Andersen G.L."/>
        </authorList>
    </citation>
    <scope>NUCLEOTIDE SEQUENCE</scope>
    <source>
        <strain evidence="2">36_234_T64</strain>
    </source>
</reference>